<dbReference type="InterPro" id="IPR029034">
    <property type="entry name" value="Cystine-knot_cytokine"/>
</dbReference>
<keyword evidence="6" id="KW-1015">Disulfide bond</keyword>
<name>A0AA88XRL9_PINIB</name>
<proteinExistence type="inferred from homology"/>
<dbReference type="Pfam" id="PF00019">
    <property type="entry name" value="TGF_beta"/>
    <property type="match status" value="1"/>
</dbReference>
<evidence type="ECO:0000256" key="4">
    <source>
        <dbReference type="ARBA" id="ARBA00022729"/>
    </source>
</evidence>
<evidence type="ECO:0000313" key="10">
    <source>
        <dbReference type="EMBL" id="KAK3090374.1"/>
    </source>
</evidence>
<evidence type="ECO:0000256" key="3">
    <source>
        <dbReference type="ARBA" id="ARBA00022525"/>
    </source>
</evidence>
<feature type="domain" description="TGF-beta family profile" evidence="9">
    <location>
        <begin position="118"/>
        <end position="237"/>
    </location>
</feature>
<dbReference type="AlphaFoldDB" id="A0AA88XRL9"/>
<keyword evidence="4" id="KW-0732">Signal</keyword>
<dbReference type="EMBL" id="VSWD01000010">
    <property type="protein sequence ID" value="KAK3090374.1"/>
    <property type="molecule type" value="Genomic_DNA"/>
</dbReference>
<accession>A0AA88XRL9</accession>
<dbReference type="Proteomes" id="UP001186944">
    <property type="component" value="Unassembled WGS sequence"/>
</dbReference>
<comment type="similarity">
    <text evidence="2 8">Belongs to the TGF-beta family.</text>
</comment>
<keyword evidence="7" id="KW-0325">Glycoprotein</keyword>
<reference evidence="10" key="1">
    <citation type="submission" date="2019-08" db="EMBL/GenBank/DDBJ databases">
        <title>The improved chromosome-level genome for the pearl oyster Pinctada fucata martensii using PacBio sequencing and Hi-C.</title>
        <authorList>
            <person name="Zheng Z."/>
        </authorList>
    </citation>
    <scope>NUCLEOTIDE SEQUENCE</scope>
    <source>
        <strain evidence="10">ZZ-2019</strain>
        <tissue evidence="10">Adductor muscle</tissue>
    </source>
</reference>
<gene>
    <name evidence="10" type="ORF">FSP39_011309</name>
</gene>
<dbReference type="SUPFAM" id="SSF57501">
    <property type="entry name" value="Cystine-knot cytokines"/>
    <property type="match status" value="1"/>
</dbReference>
<evidence type="ECO:0000256" key="2">
    <source>
        <dbReference type="ARBA" id="ARBA00006656"/>
    </source>
</evidence>
<evidence type="ECO:0000256" key="8">
    <source>
        <dbReference type="RuleBase" id="RU000354"/>
    </source>
</evidence>
<evidence type="ECO:0000259" key="9">
    <source>
        <dbReference type="PROSITE" id="PS51362"/>
    </source>
</evidence>
<dbReference type="InterPro" id="IPR015615">
    <property type="entry name" value="TGF-beta-rel"/>
</dbReference>
<evidence type="ECO:0000256" key="5">
    <source>
        <dbReference type="ARBA" id="ARBA00023030"/>
    </source>
</evidence>
<comment type="caution">
    <text evidence="10">The sequence shown here is derived from an EMBL/GenBank/DDBJ whole genome shotgun (WGS) entry which is preliminary data.</text>
</comment>
<dbReference type="GO" id="GO:0005615">
    <property type="term" value="C:extracellular space"/>
    <property type="evidence" value="ECO:0007669"/>
    <property type="project" value="TreeGrafter"/>
</dbReference>
<dbReference type="GO" id="GO:0005125">
    <property type="term" value="F:cytokine activity"/>
    <property type="evidence" value="ECO:0007669"/>
    <property type="project" value="TreeGrafter"/>
</dbReference>
<dbReference type="FunFam" id="2.10.90.10:FF:000001">
    <property type="entry name" value="Bone morphogenetic protein 4"/>
    <property type="match status" value="1"/>
</dbReference>
<evidence type="ECO:0000256" key="6">
    <source>
        <dbReference type="ARBA" id="ARBA00023157"/>
    </source>
</evidence>
<dbReference type="InterPro" id="IPR017948">
    <property type="entry name" value="TGFb_CS"/>
</dbReference>
<dbReference type="PROSITE" id="PS00250">
    <property type="entry name" value="TGF_BETA_1"/>
    <property type="match status" value="1"/>
</dbReference>
<keyword evidence="5 8" id="KW-0339">Growth factor</keyword>
<sequence>MRVFLTIRRDDRKIRTHVYQVKPISRSEHLAIDVTALARPWVEGYNGRVSLQAQIKACSNVTCGPIPASSSHLLLFTQDNSFLEELHRSGAFSLSNSSFVPHVIEKRDTSRSLNINSNSRRKNIKDRYRTKKRRRVCSSSKLIVDFKHLGWARYIVIPKSYDARLCRGSCPSPVKPELSPTNHALIQSLMRLGNTRRIPMPCCVPKTLLPLSMLYYHGEEVVIRHHKDMIVESCACR</sequence>
<dbReference type="PANTHER" id="PTHR11848">
    <property type="entry name" value="TGF-BETA FAMILY"/>
    <property type="match status" value="1"/>
</dbReference>
<dbReference type="Gene3D" id="2.10.90.10">
    <property type="entry name" value="Cystine-knot cytokines"/>
    <property type="match status" value="1"/>
</dbReference>
<dbReference type="PROSITE" id="PS51362">
    <property type="entry name" value="TGF_BETA_2"/>
    <property type="match status" value="1"/>
</dbReference>
<protein>
    <recommendedName>
        <fullName evidence="9">TGF-beta family profile domain-containing protein</fullName>
    </recommendedName>
</protein>
<evidence type="ECO:0000256" key="1">
    <source>
        <dbReference type="ARBA" id="ARBA00004613"/>
    </source>
</evidence>
<evidence type="ECO:0000313" key="11">
    <source>
        <dbReference type="Proteomes" id="UP001186944"/>
    </source>
</evidence>
<organism evidence="10 11">
    <name type="scientific">Pinctada imbricata</name>
    <name type="common">Atlantic pearl-oyster</name>
    <name type="synonym">Pinctada martensii</name>
    <dbReference type="NCBI Taxonomy" id="66713"/>
    <lineage>
        <taxon>Eukaryota</taxon>
        <taxon>Metazoa</taxon>
        <taxon>Spiralia</taxon>
        <taxon>Lophotrochozoa</taxon>
        <taxon>Mollusca</taxon>
        <taxon>Bivalvia</taxon>
        <taxon>Autobranchia</taxon>
        <taxon>Pteriomorphia</taxon>
        <taxon>Pterioida</taxon>
        <taxon>Pterioidea</taxon>
        <taxon>Pteriidae</taxon>
        <taxon>Pinctada</taxon>
    </lineage>
</organism>
<evidence type="ECO:0000256" key="7">
    <source>
        <dbReference type="ARBA" id="ARBA00023180"/>
    </source>
</evidence>
<dbReference type="SMART" id="SM00204">
    <property type="entry name" value="TGFB"/>
    <property type="match status" value="1"/>
</dbReference>
<keyword evidence="3" id="KW-0964">Secreted</keyword>
<comment type="subcellular location">
    <subcellularLocation>
        <location evidence="1">Secreted</location>
    </subcellularLocation>
</comment>
<dbReference type="InterPro" id="IPR001839">
    <property type="entry name" value="TGF-b_C"/>
</dbReference>
<dbReference type="GO" id="GO:0008083">
    <property type="term" value="F:growth factor activity"/>
    <property type="evidence" value="ECO:0007669"/>
    <property type="project" value="UniProtKB-KW"/>
</dbReference>
<keyword evidence="11" id="KW-1185">Reference proteome</keyword>